<dbReference type="AlphaFoldDB" id="A0A833HM73"/>
<dbReference type="Proteomes" id="UP000465601">
    <property type="component" value="Unassembled WGS sequence"/>
</dbReference>
<organism evidence="1 2">
    <name type="scientific">Alkaliphilus serpentinus</name>
    <dbReference type="NCBI Taxonomy" id="1482731"/>
    <lineage>
        <taxon>Bacteria</taxon>
        <taxon>Bacillati</taxon>
        <taxon>Bacillota</taxon>
        <taxon>Clostridia</taxon>
        <taxon>Peptostreptococcales</taxon>
        <taxon>Natronincolaceae</taxon>
        <taxon>Alkaliphilus</taxon>
    </lineage>
</organism>
<dbReference type="RefSeq" id="WP_192929794.1">
    <property type="nucleotide sequence ID" value="NZ_WBZB01000042.1"/>
</dbReference>
<name>A0A833HM73_9FIRM</name>
<gene>
    <name evidence="1" type="ORF">F8153_12100</name>
</gene>
<proteinExistence type="predicted"/>
<comment type="caution">
    <text evidence="1">The sequence shown here is derived from an EMBL/GenBank/DDBJ whole genome shotgun (WGS) entry which is preliminary data.</text>
</comment>
<accession>A0A833HM73</accession>
<keyword evidence="2" id="KW-1185">Reference proteome</keyword>
<reference evidence="1 2" key="1">
    <citation type="submission" date="2019-10" db="EMBL/GenBank/DDBJ databases">
        <title>Alkaliphilus serpentinus sp. nov. and Alkaliphilus pronyensis sp. nov., two novel anaerobic alkaliphilic species isolated from the serpentinized-hosted hydrothermal field of the Prony Bay (New Caledonia).</title>
        <authorList>
            <person name="Postec A."/>
        </authorList>
    </citation>
    <scope>NUCLEOTIDE SEQUENCE [LARGE SCALE GENOMIC DNA]</scope>
    <source>
        <strain evidence="1 2">LacT</strain>
    </source>
</reference>
<evidence type="ECO:0000313" key="1">
    <source>
        <dbReference type="EMBL" id="KAB3527442.1"/>
    </source>
</evidence>
<protein>
    <submittedName>
        <fullName evidence="1">Uncharacterized protein</fullName>
    </submittedName>
</protein>
<sequence>MIFVPKAGISQRALNYFKRLAAFKNPEFYKAQAMRLSVKKLPRIISCSDETAEYLCLPRGCEADLKDVFKELNIDAMWKVHLEWFYLTRMHKS</sequence>
<evidence type="ECO:0000313" key="2">
    <source>
        <dbReference type="Proteomes" id="UP000465601"/>
    </source>
</evidence>
<dbReference type="EMBL" id="WBZB01000042">
    <property type="protein sequence ID" value="KAB3527442.1"/>
    <property type="molecule type" value="Genomic_DNA"/>
</dbReference>